<dbReference type="Proteomes" id="UP000008881">
    <property type="component" value="Chromosome"/>
</dbReference>
<dbReference type="eggNOG" id="COG3133">
    <property type="taxonomic scope" value="Bacteria"/>
</dbReference>
<name>A0A0H3FXY2_KLEAK</name>
<gene>
    <name evidence="3" type="ordered locus">EAE_21830</name>
</gene>
<protein>
    <submittedName>
        <fullName evidence="3">Putative outer membrane lipoprotein</fullName>
    </submittedName>
</protein>
<feature type="chain" id="PRO_5002609560" evidence="1">
    <location>
        <begin position="19"/>
        <end position="142"/>
    </location>
</feature>
<dbReference type="AlphaFoldDB" id="A0A0H3FXY2"/>
<feature type="domain" description="Glycine zipper 2TM" evidence="2">
    <location>
        <begin position="49"/>
        <end position="83"/>
    </location>
</feature>
<dbReference type="OrthoDB" id="6630857at2"/>
<proteinExistence type="predicted"/>
<evidence type="ECO:0000313" key="3">
    <source>
        <dbReference type="EMBL" id="AEG99267.1"/>
    </source>
</evidence>
<dbReference type="Pfam" id="PF05433">
    <property type="entry name" value="Rick_17kDa_Anti"/>
    <property type="match status" value="1"/>
</dbReference>
<reference evidence="3 4" key="1">
    <citation type="journal article" date="2012" name="J. Bacteriol.">
        <title>Complete genome sequence of Enterobacter aerogenes KCTC 2190.</title>
        <authorList>
            <person name="Shin S.H."/>
            <person name="Kim S."/>
            <person name="Kim J.Y."/>
            <person name="Lee S."/>
            <person name="Um Y."/>
            <person name="Oh M.K."/>
            <person name="Kim Y.R."/>
            <person name="Lee J."/>
            <person name="Yang K.S."/>
        </authorList>
    </citation>
    <scope>NUCLEOTIDE SEQUENCE [LARGE SCALE GENOMIC DNA]</scope>
    <source>
        <strain evidence="3 4">KCTC 2190</strain>
    </source>
</reference>
<keyword evidence="3" id="KW-0449">Lipoprotein</keyword>
<organism evidence="3 4">
    <name type="scientific">Klebsiella aerogenes (strain ATCC 13048 / DSM 30053 / CCUG 1429 / JCM 1235 / KCTC 2190 / NBRC 13534 / NCIMB 10102 / NCTC 10006 / CDC 819-56)</name>
    <name type="common">Enterobacter aerogenes</name>
    <dbReference type="NCBI Taxonomy" id="1028307"/>
    <lineage>
        <taxon>Bacteria</taxon>
        <taxon>Pseudomonadati</taxon>
        <taxon>Pseudomonadota</taxon>
        <taxon>Gammaproteobacteria</taxon>
        <taxon>Enterobacterales</taxon>
        <taxon>Enterobacteriaceae</taxon>
        <taxon>Klebsiella/Raoultella group</taxon>
        <taxon>Klebsiella</taxon>
    </lineage>
</organism>
<dbReference type="HOGENOM" id="CLU_090265_5_0_6"/>
<keyword evidence="4" id="KW-1185">Reference proteome</keyword>
<feature type="signal peptide" evidence="1">
    <location>
        <begin position="1"/>
        <end position="18"/>
    </location>
</feature>
<sequence length="142" mass="14951">MKKFLFIALGMAALFSQAGVAGTKTLVDYGVVQESHIISTPHQRQPLRTLAAGTLGGVVGHQFGNGKGQTAMTAAGALAGAGASRYHQDRQQGAQQVELLIKTSSGQVIQVLQGYDGRLIFNKGDKVRILTSGNDTRVDKSV</sequence>
<dbReference type="PATRIC" id="fig|1028307.3.peg.4348"/>
<evidence type="ECO:0000259" key="2">
    <source>
        <dbReference type="Pfam" id="PF05433"/>
    </source>
</evidence>
<dbReference type="RefSeq" id="WP_015705797.1">
    <property type="nucleotide sequence ID" value="NC_015663.1"/>
</dbReference>
<keyword evidence="1" id="KW-0732">Signal</keyword>
<dbReference type="EMBL" id="CP002824">
    <property type="protein sequence ID" value="AEG99267.1"/>
    <property type="molecule type" value="Genomic_DNA"/>
</dbReference>
<dbReference type="GO" id="GO:0019867">
    <property type="term" value="C:outer membrane"/>
    <property type="evidence" value="ECO:0007669"/>
    <property type="project" value="InterPro"/>
</dbReference>
<evidence type="ECO:0000313" key="4">
    <source>
        <dbReference type="Proteomes" id="UP000008881"/>
    </source>
</evidence>
<dbReference type="GeneID" id="93312541"/>
<dbReference type="InterPro" id="IPR008816">
    <property type="entry name" value="Gly_zipper_2TM_dom"/>
</dbReference>
<accession>A0A0H3FXY2</accession>
<evidence type="ECO:0000256" key="1">
    <source>
        <dbReference type="SAM" id="SignalP"/>
    </source>
</evidence>
<dbReference type="KEGG" id="eae:EAE_21830"/>